<sequence length="958" mass="102929">MSLSTRIDIYTYQTGEYKGITNVPIKVTAEKHWDKLSKAFKKHTHTIQYLESGTYVSSKYNIRVSGPIASGSKYYYDRPTKKVEAVEVYFWTNDNVNNKEPLIVGFFHENIGSSSSKSYYCWSVLKTRGSTGSISGVESISEKDLINGLLEELGRTSMPSRQNKLVIRLERPDGPGGLQYPGSGHYLGKITVKKLTDTRALTGLTGYDEYNGNDGFDGYEHTVDTGAGSVDGFYVSYENNSMYIVTGSGSWLGSWSWLGYGGLKTVTAYFDNTTTTVGCGTTTSGDRNSKRLVLIVFSFKGIYGRHDGSDSITYVYPYSYFINDARDLRGGSNWFTTAKTRGDDTKIYYRRDNIDGTKWVDATGNTEELLPILRAESKRLKQIEFVMVGDSSSSDKIKQEEKYLEGQDYVFKVNKFQKVVMEPNTVKDGPWYVYNNDLFTGYERGKKIEGESLLGSIVTSSSGNKYHSITVYYSPECSSSDGCDTSIKHMALLVEFDDYGKKTYIKRENEKGTKWAITTADSIGIGIGDDKALLPKLQQQREKMRPLIAFVKGSPGGNKNISKKEVEIEGQVKGKEGYKFKKVVMTANTSDEDGPGERGSSVGPWRVLSTKLITLGSDMKIQPETVLDSFYTTGINSSSSNKYESITVYYTSNNQALLIEFDPGGRGTKKYIKRVKQGVGGTSWESVPGIGISTGGEVTADDLAEIAKDANIVVASSNVISSRVGSGTGANNAGLESWLGRGLGLGLGLGPRVVSWLGRGPRSRSRFVPRLGSSVGKGLVSRVGNLGLVPRLPLRLKGHDSPASNTTSLGGNSYSSSREAGAAGPVVGHSSVSQGDSVEGPGVPRVEAAGPDSESNASTTTISSSDPRGVEGGGSSSAESQVNHSPTSTSRAGSQEVGRGDNSDGSSGRGGNGGGSSDGSDATIGGAVGGGVSLIVASGGTGFGIYRYRHVFLSLIGK</sequence>
<evidence type="ECO:0000313" key="2">
    <source>
        <dbReference type="EMBL" id="UKK00349.2"/>
    </source>
</evidence>
<name>A0A976QTY9_THEOR</name>
<feature type="compositionally biased region" description="Gly residues" evidence="1">
    <location>
        <begin position="907"/>
        <end position="917"/>
    </location>
</feature>
<dbReference type="AlphaFoldDB" id="A0A976QTY9"/>
<reference evidence="2" key="1">
    <citation type="submission" date="2022-07" db="EMBL/GenBank/DDBJ databases">
        <title>Evaluation of T. orientalis genome assembly methods using nanopore sequencing and analysis of variation between genomes.</title>
        <authorList>
            <person name="Yam J."/>
            <person name="Micallef M.L."/>
            <person name="Liu M."/>
            <person name="Djordjevic S.P."/>
            <person name="Bogema D.R."/>
            <person name="Jenkins C."/>
        </authorList>
    </citation>
    <scope>NUCLEOTIDE SEQUENCE</scope>
    <source>
        <strain evidence="2">Goon Nure</strain>
    </source>
</reference>
<feature type="region of interest" description="Disordered" evidence="1">
    <location>
        <begin position="793"/>
        <end position="924"/>
    </location>
</feature>
<dbReference type="Proteomes" id="UP000244811">
    <property type="component" value="Chromosome 1"/>
</dbReference>
<evidence type="ECO:0000313" key="3">
    <source>
        <dbReference type="Proteomes" id="UP000244811"/>
    </source>
</evidence>
<feature type="compositionally biased region" description="Polar residues" evidence="1">
    <location>
        <begin position="802"/>
        <end position="818"/>
    </location>
</feature>
<dbReference type="EMBL" id="CP056069">
    <property type="protein sequence ID" value="UKK00349.2"/>
    <property type="molecule type" value="Genomic_DNA"/>
</dbReference>
<protein>
    <submittedName>
        <fullName evidence="2">Uncharacterized protein</fullName>
    </submittedName>
</protein>
<gene>
    <name evidence="2" type="ORF">MACK_000421</name>
</gene>
<organism evidence="2 3">
    <name type="scientific">Theileria orientalis</name>
    <dbReference type="NCBI Taxonomy" id="68886"/>
    <lineage>
        <taxon>Eukaryota</taxon>
        <taxon>Sar</taxon>
        <taxon>Alveolata</taxon>
        <taxon>Apicomplexa</taxon>
        <taxon>Aconoidasida</taxon>
        <taxon>Piroplasmida</taxon>
        <taxon>Theileriidae</taxon>
        <taxon>Theileria</taxon>
    </lineage>
</organism>
<proteinExistence type="predicted"/>
<accession>A0A976QTY9</accession>
<evidence type="ECO:0000256" key="1">
    <source>
        <dbReference type="SAM" id="MobiDB-lite"/>
    </source>
</evidence>
<feature type="compositionally biased region" description="Polar residues" evidence="1">
    <location>
        <begin position="853"/>
        <end position="866"/>
    </location>
</feature>
<feature type="compositionally biased region" description="Polar residues" evidence="1">
    <location>
        <begin position="881"/>
        <end position="893"/>
    </location>
</feature>